<dbReference type="EMBL" id="LFZO01000116">
    <property type="protein sequence ID" value="KXT13484.1"/>
    <property type="molecule type" value="Genomic_DNA"/>
</dbReference>
<dbReference type="OrthoDB" id="10017101at2759"/>
<keyword evidence="3" id="KW-1185">Reference proteome</keyword>
<evidence type="ECO:0008006" key="4">
    <source>
        <dbReference type="Google" id="ProtNLM"/>
    </source>
</evidence>
<dbReference type="CDD" id="cd02440">
    <property type="entry name" value="AdoMet_MTases"/>
    <property type="match status" value="1"/>
</dbReference>
<organism evidence="2 3">
    <name type="scientific">Pseudocercospora musae</name>
    <dbReference type="NCBI Taxonomy" id="113226"/>
    <lineage>
        <taxon>Eukaryota</taxon>
        <taxon>Fungi</taxon>
        <taxon>Dikarya</taxon>
        <taxon>Ascomycota</taxon>
        <taxon>Pezizomycotina</taxon>
        <taxon>Dothideomycetes</taxon>
        <taxon>Dothideomycetidae</taxon>
        <taxon>Mycosphaerellales</taxon>
        <taxon>Mycosphaerellaceae</taxon>
        <taxon>Pseudocercospora</taxon>
    </lineage>
</organism>
<dbReference type="Proteomes" id="UP000073492">
    <property type="component" value="Unassembled WGS sequence"/>
</dbReference>
<dbReference type="SUPFAM" id="SSF53335">
    <property type="entry name" value="S-adenosyl-L-methionine-dependent methyltransferases"/>
    <property type="match status" value="1"/>
</dbReference>
<dbReference type="Gene3D" id="3.40.50.150">
    <property type="entry name" value="Vaccinia Virus protein VP39"/>
    <property type="match status" value="1"/>
</dbReference>
<dbReference type="PANTHER" id="PTHR43591:SF24">
    <property type="entry name" value="2-METHOXY-6-POLYPRENYL-1,4-BENZOQUINOL METHYLASE, MITOCHONDRIAL"/>
    <property type="match status" value="1"/>
</dbReference>
<evidence type="ECO:0000256" key="1">
    <source>
        <dbReference type="SAM" id="MobiDB-lite"/>
    </source>
</evidence>
<evidence type="ECO:0000313" key="2">
    <source>
        <dbReference type="EMBL" id="KXT13484.1"/>
    </source>
</evidence>
<comment type="caution">
    <text evidence="2">The sequence shown here is derived from an EMBL/GenBank/DDBJ whole genome shotgun (WGS) entry which is preliminary data.</text>
</comment>
<dbReference type="PANTHER" id="PTHR43591">
    <property type="entry name" value="METHYLTRANSFERASE"/>
    <property type="match status" value="1"/>
</dbReference>
<dbReference type="InterPro" id="IPR029063">
    <property type="entry name" value="SAM-dependent_MTases_sf"/>
</dbReference>
<protein>
    <recommendedName>
        <fullName evidence="4">Methyltransferase domain-containing protein</fullName>
    </recommendedName>
</protein>
<reference evidence="2 3" key="1">
    <citation type="submission" date="2015-07" db="EMBL/GenBank/DDBJ databases">
        <title>Comparative genomics of the Sigatoka disease complex on banana suggests a link between parallel evolutionary changes in Pseudocercospora fijiensis and Pseudocercospora eumusae and increased virulence on the banana host.</title>
        <authorList>
            <person name="Chang T.-C."/>
            <person name="Salvucci A."/>
            <person name="Crous P.W."/>
            <person name="Stergiopoulos I."/>
        </authorList>
    </citation>
    <scope>NUCLEOTIDE SEQUENCE [LARGE SCALE GENOMIC DNA]</scope>
    <source>
        <strain evidence="2 3">CBS 116634</strain>
    </source>
</reference>
<gene>
    <name evidence="2" type="ORF">AC579_8626</name>
</gene>
<name>A0A139IFK4_9PEZI</name>
<sequence>MASTTQTMQNEPTFHTDPSSKYFLSNDATERHRLRKQHEAIVAFMHNQPVHAPVSNPARIFDLGCGVNASMTILLAKKFPNATVYGVDLSDIEIDDKPSNVSFIKGNIHNLIGKDPRLQPGSADYIYSRFMAAGVDDWSEHIKSISKLLAPGGYLELHESIRANWRDEKDEEISRDWKWLQLMHPGMYWPENDATGLHYFQSLMRNSGLEAVDGKVYKLSPSSAPEAQLWSEYAEKLFPTSWVAPIQRLLPGKEYEQRRQELTEELFETLRPREGVYFPCVTVWGRKGST</sequence>
<evidence type="ECO:0000313" key="3">
    <source>
        <dbReference type="Proteomes" id="UP000073492"/>
    </source>
</evidence>
<dbReference type="GO" id="GO:0008168">
    <property type="term" value="F:methyltransferase activity"/>
    <property type="evidence" value="ECO:0007669"/>
    <property type="project" value="TreeGrafter"/>
</dbReference>
<accession>A0A139IFK4</accession>
<dbReference type="Pfam" id="PF13489">
    <property type="entry name" value="Methyltransf_23"/>
    <property type="match status" value="1"/>
</dbReference>
<dbReference type="AlphaFoldDB" id="A0A139IFK4"/>
<feature type="region of interest" description="Disordered" evidence="1">
    <location>
        <begin position="1"/>
        <end position="22"/>
    </location>
</feature>
<proteinExistence type="predicted"/>